<evidence type="ECO:0000313" key="5">
    <source>
        <dbReference type="Proteomes" id="UP000652567"/>
    </source>
</evidence>
<dbReference type="InterPro" id="IPR040794">
    <property type="entry name" value="CE2_N"/>
</dbReference>
<gene>
    <name evidence="4" type="ORF">C4F51_16175</name>
</gene>
<dbReference type="Gene3D" id="3.40.50.1110">
    <property type="entry name" value="SGNH hydrolase"/>
    <property type="match status" value="1"/>
</dbReference>
<evidence type="ECO:0000259" key="3">
    <source>
        <dbReference type="Pfam" id="PF17996"/>
    </source>
</evidence>
<keyword evidence="1" id="KW-0732">Signal</keyword>
<dbReference type="Pfam" id="PF13472">
    <property type="entry name" value="Lipase_GDSL_2"/>
    <property type="match status" value="1"/>
</dbReference>
<dbReference type="Gene3D" id="2.60.120.260">
    <property type="entry name" value="Galactose-binding domain-like"/>
    <property type="match status" value="1"/>
</dbReference>
<dbReference type="InterPro" id="IPR037461">
    <property type="entry name" value="CtCE2-like_dom"/>
</dbReference>
<dbReference type="Proteomes" id="UP000652567">
    <property type="component" value="Unassembled WGS sequence"/>
</dbReference>
<proteinExistence type="predicted"/>
<feature type="domain" description="SGNH hydrolase-type esterase" evidence="2">
    <location>
        <begin position="152"/>
        <end position="313"/>
    </location>
</feature>
<reference evidence="4" key="1">
    <citation type="submission" date="2018-07" db="EMBL/GenBank/DDBJ databases">
        <title>Genome assembly of strain Ka43.</title>
        <authorList>
            <person name="Kukolya J."/>
            <person name="Nagy I."/>
            <person name="Horvath B."/>
            <person name="Toth A."/>
        </authorList>
    </citation>
    <scope>NUCLEOTIDE SEQUENCE</scope>
    <source>
        <strain evidence="4">KB43</strain>
    </source>
</reference>
<evidence type="ECO:0000259" key="2">
    <source>
        <dbReference type="Pfam" id="PF13472"/>
    </source>
</evidence>
<dbReference type="InterPro" id="IPR052762">
    <property type="entry name" value="PCW_deacetylase/CE"/>
</dbReference>
<protein>
    <submittedName>
        <fullName evidence="4">Electron transporter RnfD</fullName>
    </submittedName>
</protein>
<dbReference type="PANTHER" id="PTHR37834">
    <property type="entry name" value="GDSL-LIKE LIPASE/ACYLHYDROLASE DOMAIN PROTEIN (AFU_ORTHOLOGUE AFUA_2G00620)"/>
    <property type="match status" value="1"/>
</dbReference>
<dbReference type="AlphaFoldDB" id="A0A928V6C4"/>
<evidence type="ECO:0000313" key="4">
    <source>
        <dbReference type="EMBL" id="MBE8718713.1"/>
    </source>
</evidence>
<keyword evidence="5" id="KW-1185">Reference proteome</keyword>
<dbReference type="Pfam" id="PF17996">
    <property type="entry name" value="CE2_N"/>
    <property type="match status" value="1"/>
</dbReference>
<dbReference type="EMBL" id="PRDL01000001">
    <property type="protein sequence ID" value="MBE8718713.1"/>
    <property type="molecule type" value="Genomic_DNA"/>
</dbReference>
<dbReference type="InterPro" id="IPR013830">
    <property type="entry name" value="SGNH_hydro"/>
</dbReference>
<feature type="signal peptide" evidence="1">
    <location>
        <begin position="1"/>
        <end position="20"/>
    </location>
</feature>
<feature type="domain" description="Carbohydrate esterase 2 N-terminal" evidence="3">
    <location>
        <begin position="34"/>
        <end position="141"/>
    </location>
</feature>
<dbReference type="InterPro" id="IPR036514">
    <property type="entry name" value="SGNH_hydro_sf"/>
</dbReference>
<sequence length="358" mass="39771">MKHTIGLLGLLLAFASPVWAADKLVGADNPHYQYTGRVDFADPAAPVISWPGTSVSTVFTGTEVSVVLDDQLGKNFFNVFINEDWKNPVVIKAKAGEHTYPVVSGLPAGSHKLTLFKRTEGEEGSTVFKGLLLAEDQQLEAPDRPLVRKIEFFGDSITSGMGNEAPLEGKDDDLADKNHFLSYAAITARALSAEHHAISQSGIGIMVSWFDFTMPDFYDQLNAVGNNDSTWDFSQWTPDVVVINLFQNDSWLVEKRLTPVPDTEARIQAYVDFVSRIRTLYPEATLICALGSMDATADGSPWPGYIEEAVARLKKSSNDQQIYTFFFPFTGYGKHPRVIHHEENARALTDFIRTTMQW</sequence>
<dbReference type="PANTHER" id="PTHR37834:SF2">
    <property type="entry name" value="ESTERASE, SGNH HYDROLASE-TYPE"/>
    <property type="match status" value="1"/>
</dbReference>
<feature type="chain" id="PRO_5037642120" evidence="1">
    <location>
        <begin position="21"/>
        <end position="358"/>
    </location>
</feature>
<dbReference type="GO" id="GO:0052689">
    <property type="term" value="F:carboxylic ester hydrolase activity"/>
    <property type="evidence" value="ECO:0007669"/>
    <property type="project" value="InterPro"/>
</dbReference>
<comment type="caution">
    <text evidence="4">The sequence shown here is derived from an EMBL/GenBank/DDBJ whole genome shotgun (WGS) entry which is preliminary data.</text>
</comment>
<name>A0A928V6C4_9GAMM</name>
<organism evidence="4 5">
    <name type="scientific">Cellvibrio polysaccharolyticus</name>
    <dbReference type="NCBI Taxonomy" id="2082724"/>
    <lineage>
        <taxon>Bacteria</taxon>
        <taxon>Pseudomonadati</taxon>
        <taxon>Pseudomonadota</taxon>
        <taxon>Gammaproteobacteria</taxon>
        <taxon>Cellvibrionales</taxon>
        <taxon>Cellvibrionaceae</taxon>
        <taxon>Cellvibrio</taxon>
    </lineage>
</organism>
<accession>A0A928V6C4</accession>
<evidence type="ECO:0000256" key="1">
    <source>
        <dbReference type="SAM" id="SignalP"/>
    </source>
</evidence>
<dbReference type="CDD" id="cd01831">
    <property type="entry name" value="Endoglucanase_E_like"/>
    <property type="match status" value="1"/>
</dbReference>
<dbReference type="SUPFAM" id="SSF52266">
    <property type="entry name" value="SGNH hydrolase"/>
    <property type="match status" value="1"/>
</dbReference>